<dbReference type="EMBL" id="FNGY01000002">
    <property type="protein sequence ID" value="SDL80259.1"/>
    <property type="molecule type" value="Genomic_DNA"/>
</dbReference>
<dbReference type="Pfam" id="PF00355">
    <property type="entry name" value="Rieske"/>
    <property type="match status" value="1"/>
</dbReference>
<evidence type="ECO:0000313" key="6">
    <source>
        <dbReference type="EMBL" id="SDL80259.1"/>
    </source>
</evidence>
<evidence type="ECO:0000256" key="4">
    <source>
        <dbReference type="ARBA" id="ARBA00023014"/>
    </source>
</evidence>
<evidence type="ECO:0000256" key="2">
    <source>
        <dbReference type="ARBA" id="ARBA00022723"/>
    </source>
</evidence>
<keyword evidence="4" id="KW-0411">Iron-sulfur</keyword>
<dbReference type="InterPro" id="IPR017941">
    <property type="entry name" value="Rieske_2Fe-2S"/>
</dbReference>
<evidence type="ECO:0000313" key="7">
    <source>
        <dbReference type="Proteomes" id="UP000183200"/>
    </source>
</evidence>
<dbReference type="Proteomes" id="UP000183200">
    <property type="component" value="Unassembled WGS sequence"/>
</dbReference>
<keyword evidence="1" id="KW-0001">2Fe-2S</keyword>
<sequence length="148" mass="16396">MERKDFIKTCGFACLGGIGMATFLESCSTIKTGSGTILGSDLVVPLTDFETSGGGKKYFKKYIILNQEQLKYPICVYRFDEHNYTALWMACTHQGAELQVFGDKLQCPAHGSEFNNKGLMQNGPADTNLRTFPVIIEQNQIKISLKAV</sequence>
<dbReference type="OrthoDB" id="165343at2"/>
<feature type="domain" description="Rieske" evidence="5">
    <location>
        <begin position="68"/>
        <end position="143"/>
    </location>
</feature>
<organism evidence="6 7">
    <name type="scientific">Pedobacter steynii</name>
    <dbReference type="NCBI Taxonomy" id="430522"/>
    <lineage>
        <taxon>Bacteria</taxon>
        <taxon>Pseudomonadati</taxon>
        <taxon>Bacteroidota</taxon>
        <taxon>Sphingobacteriia</taxon>
        <taxon>Sphingobacteriales</taxon>
        <taxon>Sphingobacteriaceae</taxon>
        <taxon>Pedobacter</taxon>
    </lineage>
</organism>
<evidence type="ECO:0000256" key="3">
    <source>
        <dbReference type="ARBA" id="ARBA00023004"/>
    </source>
</evidence>
<name>A0A1G9N1A4_9SPHI</name>
<keyword evidence="7" id="KW-1185">Reference proteome</keyword>
<evidence type="ECO:0000256" key="1">
    <source>
        <dbReference type="ARBA" id="ARBA00022714"/>
    </source>
</evidence>
<gene>
    <name evidence="6" type="ORF">SAMN05421820_102185</name>
</gene>
<evidence type="ECO:0000259" key="5">
    <source>
        <dbReference type="PROSITE" id="PS51296"/>
    </source>
</evidence>
<dbReference type="RefSeq" id="WP_074605094.1">
    <property type="nucleotide sequence ID" value="NZ_FNGY01000002.1"/>
</dbReference>
<dbReference type="CDD" id="cd03467">
    <property type="entry name" value="Rieske"/>
    <property type="match status" value="1"/>
</dbReference>
<keyword evidence="3" id="KW-0408">Iron</keyword>
<dbReference type="AlphaFoldDB" id="A0A1G9N1A4"/>
<accession>A0A1G9N1A4</accession>
<dbReference type="InterPro" id="IPR036922">
    <property type="entry name" value="Rieske_2Fe-2S_sf"/>
</dbReference>
<reference evidence="7" key="1">
    <citation type="submission" date="2016-10" db="EMBL/GenBank/DDBJ databases">
        <authorList>
            <person name="Varghese N."/>
            <person name="Submissions S."/>
        </authorList>
    </citation>
    <scope>NUCLEOTIDE SEQUENCE [LARGE SCALE GENOMIC DNA]</scope>
    <source>
        <strain evidence="7">DSM 19110</strain>
    </source>
</reference>
<dbReference type="GO" id="GO:0051537">
    <property type="term" value="F:2 iron, 2 sulfur cluster binding"/>
    <property type="evidence" value="ECO:0007669"/>
    <property type="project" value="UniProtKB-KW"/>
</dbReference>
<protein>
    <submittedName>
        <fullName evidence="6">Rieske [2Fe-2S] domain-containing protein</fullName>
    </submittedName>
</protein>
<dbReference type="PROSITE" id="PS51296">
    <property type="entry name" value="RIESKE"/>
    <property type="match status" value="1"/>
</dbReference>
<dbReference type="SUPFAM" id="SSF50022">
    <property type="entry name" value="ISP domain"/>
    <property type="match status" value="1"/>
</dbReference>
<dbReference type="GO" id="GO:0046872">
    <property type="term" value="F:metal ion binding"/>
    <property type="evidence" value="ECO:0007669"/>
    <property type="project" value="UniProtKB-KW"/>
</dbReference>
<proteinExistence type="predicted"/>
<keyword evidence="2" id="KW-0479">Metal-binding</keyword>
<dbReference type="Gene3D" id="2.102.10.10">
    <property type="entry name" value="Rieske [2Fe-2S] iron-sulphur domain"/>
    <property type="match status" value="1"/>
</dbReference>